<protein>
    <submittedName>
        <fullName evidence="2">Uncharacterized protein</fullName>
    </submittedName>
</protein>
<organism evidence="2 3">
    <name type="scientific">Streptomyces dysideae</name>
    <dbReference type="NCBI Taxonomy" id="909626"/>
    <lineage>
        <taxon>Bacteria</taxon>
        <taxon>Bacillati</taxon>
        <taxon>Actinomycetota</taxon>
        <taxon>Actinomycetes</taxon>
        <taxon>Kitasatosporales</taxon>
        <taxon>Streptomycetaceae</taxon>
        <taxon>Streptomyces</taxon>
    </lineage>
</organism>
<dbReference type="AlphaFoldDB" id="A0A101UQZ7"/>
<evidence type="ECO:0000313" key="3">
    <source>
        <dbReference type="Proteomes" id="UP000053260"/>
    </source>
</evidence>
<dbReference type="Proteomes" id="UP000053260">
    <property type="component" value="Unassembled WGS sequence"/>
</dbReference>
<dbReference type="RefSeq" id="WP_067033636.1">
    <property type="nucleotide sequence ID" value="NZ_KQ949120.1"/>
</dbReference>
<comment type="caution">
    <text evidence="2">The sequence shown here is derived from an EMBL/GenBank/DDBJ whole genome shotgun (WGS) entry which is preliminary data.</text>
</comment>
<accession>A0A101UQZ7</accession>
<feature type="region of interest" description="Disordered" evidence="1">
    <location>
        <begin position="233"/>
        <end position="254"/>
    </location>
</feature>
<evidence type="ECO:0000256" key="1">
    <source>
        <dbReference type="SAM" id="MobiDB-lite"/>
    </source>
</evidence>
<evidence type="ECO:0000313" key="2">
    <source>
        <dbReference type="EMBL" id="KUO15228.1"/>
    </source>
</evidence>
<proteinExistence type="predicted"/>
<reference evidence="2 3" key="1">
    <citation type="submission" date="2015-10" db="EMBL/GenBank/DDBJ databases">
        <title>Draft genome sequence of Streptomyces sp. RV15, isolated from a marine sponge.</title>
        <authorList>
            <person name="Ruckert C."/>
            <person name="Abdelmohsen U.R."/>
            <person name="Winkler A."/>
            <person name="Hentschel U."/>
            <person name="Kalinowski J."/>
            <person name="Kampfer P."/>
            <person name="Glaeser S."/>
        </authorList>
    </citation>
    <scope>NUCLEOTIDE SEQUENCE [LARGE SCALE GENOMIC DNA]</scope>
    <source>
        <strain evidence="2 3">RV15</strain>
    </source>
</reference>
<dbReference type="OrthoDB" id="4271704at2"/>
<sequence>MPWKPPAEIALALSPRAGIVAVAHGEHYQWAQTALKLVGFHRRDDGAFALAVDDPQAARDAVHQLIRTARRHQATVTTSNRRYLGDVADEIAAHLPGPWSAKVGVHSHPVWQHDLLPWLWDAGELIHAVQTERLPYTAILTDDTGIELLLIERPRHQHDYVLGAFAPNGFDEHVAKTSPPRSIVLPAAPGQAAQAIANRFLPAYHHALHTRRWATVAFALERIREEYDARQAITESGRSSDSSPMNPDHIPDLEGQSANFTWQEFLDVLTHAPALLDQCRPATTTWPEDAAALHRLRDALAQGTGILANWNARLDDLRQTPAGLPAETYGDAKAERDALMLPVIEAWMAEREVFLRQARAAAPLHPLAAHDHAVRALTPVPTHAPGASSARR</sequence>
<keyword evidence="3" id="KW-1185">Reference proteome</keyword>
<dbReference type="STRING" id="909626.AQJ91_42495"/>
<dbReference type="EMBL" id="LMXB01000118">
    <property type="protein sequence ID" value="KUO15228.1"/>
    <property type="molecule type" value="Genomic_DNA"/>
</dbReference>
<feature type="compositionally biased region" description="Polar residues" evidence="1">
    <location>
        <begin position="233"/>
        <end position="245"/>
    </location>
</feature>
<name>A0A101UQZ7_9ACTN</name>
<gene>
    <name evidence="2" type="ORF">AQJ91_42495</name>
</gene>